<gene>
    <name evidence="8" type="primary">MLO</name>
    <name evidence="10" type="ORF">RJ640_030025</name>
</gene>
<comment type="similarity">
    <text evidence="2 8">Belongs to the MLO family.</text>
</comment>
<sequence length="565" mass="64524">MAEEGEVTTLETTPSWAVATVCFVLISVSILIEHGLHLLAKYFNRRRRKSLNHALSKIKSELMLLGFISLLLNVCEKPIANICIPKSTAVDFLPCKSMTKGSEEEPKCEEQGKISLISRAGVQQLQLLIFALAISHVFSCFLTFSLGMAKMRKWELWETETRTLDYQFSHDPRRFQLIHQTSFGKRHLKFWSEHRFLRLPACFLRQFFHSVSKVDYFILRHGFIMAHFAEGSTFDFQKYLRRALEKDLNAVVRGSVPKPLLATLYPHSGMEINFELMLSFARMLLVVGTKLQGIITKMCLDTSDKSHVIRGTLLVRPSDHFFWFGKPKLLLHLMHFILVQVVLMCFLKVGLRRPSMAAKKLLSVGVLYMDLGKTSFQDFTDLLFHFQQELGISIISSLLTFALSEQYKFGLRSCFHRETHNIVIRIVSGLLVQILCGYVTLPLYALVTQMGTSMKKSVFPEEVALGLRRWRIKARKKIARSRRNAYSARPSLDASLTSFESSASLSTLDASFSVELDHPPMDDGSVEVKAVDEDEEAARNILEKHKKLVSFEGFDSSERRDDLHI</sequence>
<organism evidence="10 11">
    <name type="scientific">Escallonia rubra</name>
    <dbReference type="NCBI Taxonomy" id="112253"/>
    <lineage>
        <taxon>Eukaryota</taxon>
        <taxon>Viridiplantae</taxon>
        <taxon>Streptophyta</taxon>
        <taxon>Embryophyta</taxon>
        <taxon>Tracheophyta</taxon>
        <taxon>Spermatophyta</taxon>
        <taxon>Magnoliopsida</taxon>
        <taxon>eudicotyledons</taxon>
        <taxon>Gunneridae</taxon>
        <taxon>Pentapetalae</taxon>
        <taxon>asterids</taxon>
        <taxon>campanulids</taxon>
        <taxon>Escalloniales</taxon>
        <taxon>Escalloniaceae</taxon>
        <taxon>Escallonia</taxon>
    </lineage>
</organism>
<dbReference type="Pfam" id="PF03094">
    <property type="entry name" value="Mlo"/>
    <property type="match status" value="3"/>
</dbReference>
<accession>A0AA88RY47</accession>
<comment type="caution">
    <text evidence="10">The sequence shown here is derived from an EMBL/GenBank/DDBJ whole genome shotgun (WGS) entry which is preliminary data.</text>
</comment>
<dbReference type="GO" id="GO:0006952">
    <property type="term" value="P:defense response"/>
    <property type="evidence" value="ECO:0007669"/>
    <property type="project" value="UniProtKB-KW"/>
</dbReference>
<protein>
    <recommendedName>
        <fullName evidence="8">MLO-like protein</fullName>
    </recommendedName>
</protein>
<evidence type="ECO:0000256" key="8">
    <source>
        <dbReference type="RuleBase" id="RU280816"/>
    </source>
</evidence>
<evidence type="ECO:0000256" key="5">
    <source>
        <dbReference type="ARBA" id="ARBA00022989"/>
    </source>
</evidence>
<dbReference type="PANTHER" id="PTHR31942:SF72">
    <property type="entry name" value="MLO-LIKE PROTEIN"/>
    <property type="match status" value="1"/>
</dbReference>
<evidence type="ECO:0000256" key="4">
    <source>
        <dbReference type="ARBA" id="ARBA00022821"/>
    </source>
</evidence>
<dbReference type="InterPro" id="IPR004326">
    <property type="entry name" value="Mlo"/>
</dbReference>
<evidence type="ECO:0000256" key="7">
    <source>
        <dbReference type="ARBA" id="ARBA00023265"/>
    </source>
</evidence>
<evidence type="ECO:0000313" key="11">
    <source>
        <dbReference type="Proteomes" id="UP001187471"/>
    </source>
</evidence>
<feature type="transmembrane region" description="Helical" evidence="9">
    <location>
        <begin position="422"/>
        <end position="447"/>
    </location>
</feature>
<dbReference type="GO" id="GO:0016020">
    <property type="term" value="C:membrane"/>
    <property type="evidence" value="ECO:0007669"/>
    <property type="project" value="UniProtKB-SubCell"/>
</dbReference>
<evidence type="ECO:0000256" key="9">
    <source>
        <dbReference type="SAM" id="Phobius"/>
    </source>
</evidence>
<proteinExistence type="inferred from homology"/>
<keyword evidence="4 8" id="KW-0611">Plant defense</keyword>
<dbReference type="Proteomes" id="UP001187471">
    <property type="component" value="Unassembled WGS sequence"/>
</dbReference>
<evidence type="ECO:0000256" key="3">
    <source>
        <dbReference type="ARBA" id="ARBA00022692"/>
    </source>
</evidence>
<comment type="function">
    <text evidence="8">May be involved in modulation of pathogen defense and leaf cell death.</text>
</comment>
<dbReference type="GO" id="GO:0005516">
    <property type="term" value="F:calmodulin binding"/>
    <property type="evidence" value="ECO:0007669"/>
    <property type="project" value="UniProtKB-KW"/>
</dbReference>
<name>A0AA88RY47_9ASTE</name>
<evidence type="ECO:0000256" key="1">
    <source>
        <dbReference type="ARBA" id="ARBA00004141"/>
    </source>
</evidence>
<keyword evidence="11" id="KW-1185">Reference proteome</keyword>
<comment type="domain">
    <text evidence="8">The C-terminus contains a calmodulin-binding domain, which binds calmodulin in a calcium-dependent fashion.</text>
</comment>
<evidence type="ECO:0000256" key="2">
    <source>
        <dbReference type="ARBA" id="ARBA00006574"/>
    </source>
</evidence>
<feature type="transmembrane region" description="Helical" evidence="9">
    <location>
        <begin position="127"/>
        <end position="149"/>
    </location>
</feature>
<keyword evidence="7 8" id="KW-0568">Pathogenesis-related protein</keyword>
<feature type="transmembrane region" description="Helical" evidence="9">
    <location>
        <begin position="329"/>
        <end position="351"/>
    </location>
</feature>
<reference evidence="10" key="1">
    <citation type="submission" date="2022-12" db="EMBL/GenBank/DDBJ databases">
        <title>Draft genome assemblies for two species of Escallonia (Escalloniales).</title>
        <authorList>
            <person name="Chanderbali A."/>
            <person name="Dervinis C."/>
            <person name="Anghel I."/>
            <person name="Soltis D."/>
            <person name="Soltis P."/>
            <person name="Zapata F."/>
        </authorList>
    </citation>
    <scope>NUCLEOTIDE SEQUENCE</scope>
    <source>
        <strain evidence="10">UCBG92.1500</strain>
        <tissue evidence="10">Leaf</tissue>
    </source>
</reference>
<keyword evidence="5 8" id="KW-1133">Transmembrane helix</keyword>
<dbReference type="EMBL" id="JAVXUO010000464">
    <property type="protein sequence ID" value="KAK2991850.1"/>
    <property type="molecule type" value="Genomic_DNA"/>
</dbReference>
<keyword evidence="6 8" id="KW-0472">Membrane</keyword>
<evidence type="ECO:0000313" key="10">
    <source>
        <dbReference type="EMBL" id="KAK2991850.1"/>
    </source>
</evidence>
<comment type="subcellular location">
    <subcellularLocation>
        <location evidence="1 8">Membrane</location>
        <topology evidence="1 8">Multi-pass membrane protein</topology>
    </subcellularLocation>
</comment>
<evidence type="ECO:0000256" key="6">
    <source>
        <dbReference type="ARBA" id="ARBA00023136"/>
    </source>
</evidence>
<feature type="transmembrane region" description="Helical" evidence="9">
    <location>
        <begin position="16"/>
        <end position="40"/>
    </location>
</feature>
<keyword evidence="8" id="KW-0112">Calmodulin-binding</keyword>
<keyword evidence="3 8" id="KW-0812">Transmembrane</keyword>
<dbReference type="AlphaFoldDB" id="A0AA88RY47"/>
<dbReference type="PANTHER" id="PTHR31942">
    <property type="entry name" value="MLO-LIKE PROTEIN 1"/>
    <property type="match status" value="1"/>
</dbReference>